<dbReference type="Pfam" id="PF11736">
    <property type="entry name" value="DUF3299"/>
    <property type="match status" value="1"/>
</dbReference>
<evidence type="ECO:0000313" key="3">
    <source>
        <dbReference type="Proteomes" id="UP000273786"/>
    </source>
</evidence>
<sequence length="139" mass="15192">MQTTAVIWVTSIGRTCGRRVKDKTTLYSPVRPPSRRGTLSSDLAGVVVRLEGYVLPIDREQDLVYEFLLVPWLGACSHAPQPPPNQMVHVIPSAPFRIAHAYEFVSVIGTVHSLPGLHLVSGRPRPPSRASSQGKASML</sequence>
<reference evidence="2 3" key="1">
    <citation type="submission" date="2018-11" db="EMBL/GenBank/DDBJ databases">
        <title>the genome of Mesorhizobium tamadayense DSM 28320.</title>
        <authorList>
            <person name="Gao J."/>
        </authorList>
    </citation>
    <scope>NUCLEOTIDE SEQUENCE [LARGE SCALE GENOMIC DNA]</scope>
    <source>
        <strain evidence="2 3">DSM 28320</strain>
    </source>
</reference>
<evidence type="ECO:0000256" key="1">
    <source>
        <dbReference type="SAM" id="MobiDB-lite"/>
    </source>
</evidence>
<dbReference type="InterPro" id="IPR021727">
    <property type="entry name" value="DUF3299"/>
</dbReference>
<keyword evidence="3" id="KW-1185">Reference proteome</keyword>
<name>A0A3P3FM56_9HYPH</name>
<comment type="caution">
    <text evidence="2">The sequence shown here is derived from an EMBL/GenBank/DDBJ whole genome shotgun (WGS) entry which is preliminary data.</text>
</comment>
<proteinExistence type="predicted"/>
<dbReference type="Proteomes" id="UP000273786">
    <property type="component" value="Unassembled WGS sequence"/>
</dbReference>
<protein>
    <submittedName>
        <fullName evidence="2">DUF3299 domain-containing protein</fullName>
    </submittedName>
</protein>
<dbReference type="Gene3D" id="2.40.50.870">
    <property type="entry name" value="Protein of unknown function (DUF3299)"/>
    <property type="match status" value="1"/>
</dbReference>
<dbReference type="OrthoDB" id="9812956at2"/>
<dbReference type="EMBL" id="RQXT01000021">
    <property type="protein sequence ID" value="RRH99713.1"/>
    <property type="molecule type" value="Genomic_DNA"/>
</dbReference>
<dbReference type="AlphaFoldDB" id="A0A3P3FM56"/>
<accession>A0A3P3FM56</accession>
<gene>
    <name evidence="2" type="ORF">EH240_18115</name>
</gene>
<feature type="region of interest" description="Disordered" evidence="1">
    <location>
        <begin position="119"/>
        <end position="139"/>
    </location>
</feature>
<organism evidence="2 3">
    <name type="scientific">Mesorhizobium tamadayense</name>
    <dbReference type="NCBI Taxonomy" id="425306"/>
    <lineage>
        <taxon>Bacteria</taxon>
        <taxon>Pseudomonadati</taxon>
        <taxon>Pseudomonadota</taxon>
        <taxon>Alphaproteobacteria</taxon>
        <taxon>Hyphomicrobiales</taxon>
        <taxon>Phyllobacteriaceae</taxon>
        <taxon>Mesorhizobium</taxon>
    </lineage>
</organism>
<evidence type="ECO:0000313" key="2">
    <source>
        <dbReference type="EMBL" id="RRH99713.1"/>
    </source>
</evidence>